<dbReference type="GO" id="GO:0016740">
    <property type="term" value="F:transferase activity"/>
    <property type="evidence" value="ECO:0007669"/>
    <property type="project" value="UniProtKB-KW"/>
</dbReference>
<dbReference type="InterPro" id="IPR029044">
    <property type="entry name" value="Nucleotide-diphossugar_trans"/>
</dbReference>
<dbReference type="PANTHER" id="PTHR43685">
    <property type="entry name" value="GLYCOSYLTRANSFERASE"/>
    <property type="match status" value="1"/>
</dbReference>
<evidence type="ECO:0000259" key="1">
    <source>
        <dbReference type="Pfam" id="PF00535"/>
    </source>
</evidence>
<keyword evidence="2" id="KW-0808">Transferase</keyword>
<evidence type="ECO:0000313" key="2">
    <source>
        <dbReference type="EMBL" id="TNC71391.1"/>
    </source>
</evidence>
<dbReference type="EMBL" id="VDFV01000014">
    <property type="protein sequence ID" value="TNC71391.1"/>
    <property type="molecule type" value="Genomic_DNA"/>
</dbReference>
<comment type="caution">
    <text evidence="2">The sequence shown here is derived from an EMBL/GenBank/DDBJ whole genome shotgun (WGS) entry which is preliminary data.</text>
</comment>
<dbReference type="Gene3D" id="3.90.550.10">
    <property type="entry name" value="Spore Coat Polysaccharide Biosynthesis Protein SpsA, Chain A"/>
    <property type="match status" value="1"/>
</dbReference>
<protein>
    <submittedName>
        <fullName evidence="2">Glycosyltransferase family 2 protein</fullName>
    </submittedName>
</protein>
<accession>A0A5C4N986</accession>
<keyword evidence="3" id="KW-1185">Reference proteome</keyword>
<feature type="domain" description="Glycosyltransferase 2-like" evidence="1">
    <location>
        <begin position="8"/>
        <end position="130"/>
    </location>
</feature>
<dbReference type="InterPro" id="IPR050834">
    <property type="entry name" value="Glycosyltransf_2"/>
</dbReference>
<dbReference type="Proteomes" id="UP000305709">
    <property type="component" value="Unassembled WGS sequence"/>
</dbReference>
<proteinExistence type="predicted"/>
<dbReference type="Pfam" id="PF00535">
    <property type="entry name" value="Glycos_transf_2"/>
    <property type="match status" value="1"/>
</dbReference>
<dbReference type="OrthoDB" id="6653642at2"/>
<organism evidence="2 3">
    <name type="scientific">Rubellimicrobium roseum</name>
    <dbReference type="NCBI Taxonomy" id="687525"/>
    <lineage>
        <taxon>Bacteria</taxon>
        <taxon>Pseudomonadati</taxon>
        <taxon>Pseudomonadota</taxon>
        <taxon>Alphaproteobacteria</taxon>
        <taxon>Rhodobacterales</taxon>
        <taxon>Roseobacteraceae</taxon>
        <taxon>Rubellimicrobium</taxon>
    </lineage>
</organism>
<name>A0A5C4N986_9RHOB</name>
<dbReference type="RefSeq" id="WP_139081844.1">
    <property type="nucleotide sequence ID" value="NZ_VDFV01000014.1"/>
</dbReference>
<gene>
    <name evidence="2" type="ORF">FHG71_11590</name>
</gene>
<evidence type="ECO:0000313" key="3">
    <source>
        <dbReference type="Proteomes" id="UP000305709"/>
    </source>
</evidence>
<dbReference type="CDD" id="cd00761">
    <property type="entry name" value="Glyco_tranf_GTA_type"/>
    <property type="match status" value="1"/>
</dbReference>
<dbReference type="PANTHER" id="PTHR43685:SF3">
    <property type="entry name" value="SLR2126 PROTEIN"/>
    <property type="match status" value="1"/>
</dbReference>
<dbReference type="SUPFAM" id="SSF53448">
    <property type="entry name" value="Nucleotide-diphospho-sugar transferases"/>
    <property type="match status" value="1"/>
</dbReference>
<reference evidence="2 3" key="1">
    <citation type="submission" date="2019-06" db="EMBL/GenBank/DDBJ databases">
        <authorList>
            <person name="Jiang L."/>
        </authorList>
    </citation>
    <scope>NUCLEOTIDE SEQUENCE [LARGE SCALE GENOMIC DNA]</scope>
    <source>
        <strain evidence="2 3">YIM 48858</strain>
    </source>
</reference>
<sequence>MTTMPSVSIVIPTHNRAERLEQTLGALERQTYPLAQMEIVVCADGCRDGTRALLDRLGHLPLSVVELPGLGPAGARNAGAAAARAPFLIFLDDDVEPLPDFVAAHVEAHEAQPQAAILGPYPPCPMASRSAFRLGVRHWWTQHFAALVEPGHRMRYTDVLTGNLSMARSTWDAIGGLDPRLRAREDYELGLRLIEGGVPVVVAPRAFGHHHEHETMLVDKSFRRSREEGRADILIAQTHPQARNDLKAVIWRRWSSRKSDLLDRLLLGGGRGTDWIMDLLARLLPPLDRIGFRRLHSLLFRSLQSYWYIRGVGDRLPTFRAWRSFALEGRDPVGKPDLRLDLRDGIEAAEATLDRLRPGFVELRYGHRILGHLPRAIGAEPWAGRHLRPYLVRHLGPAYLRALAADDVIVPLTHDEFARLDTSLGYMAMHYGPRRSPWTWDEQYQQWRGFLSAWEAKADRRA</sequence>
<dbReference type="AlphaFoldDB" id="A0A5C4N986"/>
<dbReference type="InterPro" id="IPR001173">
    <property type="entry name" value="Glyco_trans_2-like"/>
</dbReference>